<dbReference type="Proteomes" id="UP000000939">
    <property type="component" value="Chromosome"/>
</dbReference>
<dbReference type="KEGG" id="ant:Arnit_2251"/>
<keyword evidence="2" id="KW-1003">Cell membrane</keyword>
<dbReference type="PANTHER" id="PTHR30606:SF9">
    <property type="entry name" value="LIPID A BIOSYNTHESIS LAUROYLTRANSFERASE"/>
    <property type="match status" value="1"/>
</dbReference>
<dbReference type="eggNOG" id="COG1560">
    <property type="taxonomic scope" value="Bacteria"/>
</dbReference>
<evidence type="ECO:0000256" key="5">
    <source>
        <dbReference type="ARBA" id="ARBA00023136"/>
    </source>
</evidence>
<organism evidence="8 9">
    <name type="scientific">Arcobacter nitrofigilis (strain ATCC 33309 / DSM 7299 / CCUG 15893 / LMG 7604 / NCTC 12251 / CI)</name>
    <name type="common">Campylobacter nitrofigilis</name>
    <dbReference type="NCBI Taxonomy" id="572480"/>
    <lineage>
        <taxon>Bacteria</taxon>
        <taxon>Pseudomonadati</taxon>
        <taxon>Campylobacterota</taxon>
        <taxon>Epsilonproteobacteria</taxon>
        <taxon>Campylobacterales</taxon>
        <taxon>Arcobacteraceae</taxon>
        <taxon>Arcobacter</taxon>
    </lineage>
</organism>
<evidence type="ECO:0000313" key="9">
    <source>
        <dbReference type="Proteomes" id="UP000000939"/>
    </source>
</evidence>
<keyword evidence="5 7" id="KW-0472">Membrane</keyword>
<reference evidence="8 9" key="1">
    <citation type="journal article" date="2010" name="Stand. Genomic Sci.">
        <title>Complete genome sequence of Arcobacter nitrofigilis type strain (CI).</title>
        <authorList>
            <person name="Pati A."/>
            <person name="Gronow S."/>
            <person name="Lapidus A."/>
            <person name="Copeland A."/>
            <person name="Glavina Del Rio T."/>
            <person name="Nolan M."/>
            <person name="Lucas S."/>
            <person name="Tice H."/>
            <person name="Cheng J.F."/>
            <person name="Han C."/>
            <person name="Chertkov O."/>
            <person name="Bruce D."/>
            <person name="Tapia R."/>
            <person name="Goodwin L."/>
            <person name="Pitluck S."/>
            <person name="Liolios K."/>
            <person name="Ivanova N."/>
            <person name="Mavromatis K."/>
            <person name="Chen A."/>
            <person name="Palaniappan K."/>
            <person name="Land M."/>
            <person name="Hauser L."/>
            <person name="Chang Y.J."/>
            <person name="Jeffries C.D."/>
            <person name="Detter J.C."/>
            <person name="Rohde M."/>
            <person name="Goker M."/>
            <person name="Bristow J."/>
            <person name="Eisen J.A."/>
            <person name="Markowitz V."/>
            <person name="Hugenholtz P."/>
            <person name="Klenk H.P."/>
            <person name="Kyrpides N.C."/>
        </authorList>
    </citation>
    <scope>NUCLEOTIDE SEQUENCE [LARGE SCALE GENOMIC DNA]</scope>
    <source>
        <strain evidence="9">ATCC 33309 / DSM 7299 / CCUG 15893 / LMG 7604 / NCTC 12251 / CI</strain>
    </source>
</reference>
<name>D5V0U0_ARCNC</name>
<keyword evidence="7" id="KW-1133">Transmembrane helix</keyword>
<proteinExistence type="predicted"/>
<dbReference type="GO" id="GO:0009247">
    <property type="term" value="P:glycolipid biosynthetic process"/>
    <property type="evidence" value="ECO:0007669"/>
    <property type="project" value="UniProtKB-ARBA"/>
</dbReference>
<sequence length="296" mass="34523">MDNVYLFLFTSFRFLIIYTPHVILYSILDFLSYILFCIDKKHKKIAKANLDLAYEDKISEDEKIDIIKGCYKNLVYTLADFIRNQGATKDEILNKVTFKNEDLLTNLINQNRKIIIMTAHYGNWELLSLAIAEKLTPLSIVGRDLESDVMNKILTKNREQFDVELLSKSGAMKGMLQALKKNRPVGILVDQNTKDEEGILIDFFGKKARHTPSAAVLAKKFDAVIIPAFIKSMDNENYEIEFYESFEVANSEDKEKDILECVQKQADITEEVIKSKPNEWFWLHKRWKNQYEHIYK</sequence>
<protein>
    <submittedName>
        <fullName evidence="8">Lipid A biosynthesis acyltransferase</fullName>
    </submittedName>
</protein>
<evidence type="ECO:0000256" key="3">
    <source>
        <dbReference type="ARBA" id="ARBA00022519"/>
    </source>
</evidence>
<accession>D5V0U0</accession>
<evidence type="ECO:0000313" key="8">
    <source>
        <dbReference type="EMBL" id="ADG93902.1"/>
    </source>
</evidence>
<keyword evidence="3" id="KW-0997">Cell inner membrane</keyword>
<keyword evidence="4 8" id="KW-0808">Transferase</keyword>
<evidence type="ECO:0000256" key="1">
    <source>
        <dbReference type="ARBA" id="ARBA00004533"/>
    </source>
</evidence>
<dbReference type="EMBL" id="CP001999">
    <property type="protein sequence ID" value="ADG93902.1"/>
    <property type="molecule type" value="Genomic_DNA"/>
</dbReference>
<dbReference type="InterPro" id="IPR004960">
    <property type="entry name" value="LipA_acyltrans"/>
</dbReference>
<evidence type="ECO:0000256" key="2">
    <source>
        <dbReference type="ARBA" id="ARBA00022475"/>
    </source>
</evidence>
<evidence type="ECO:0000256" key="4">
    <source>
        <dbReference type="ARBA" id="ARBA00022679"/>
    </source>
</evidence>
<keyword evidence="9" id="KW-1185">Reference proteome</keyword>
<dbReference type="STRING" id="572480.Arnit_2251"/>
<feature type="transmembrane region" description="Helical" evidence="7">
    <location>
        <begin position="12"/>
        <end position="38"/>
    </location>
</feature>
<comment type="subcellular location">
    <subcellularLocation>
        <location evidence="1">Cell inner membrane</location>
    </subcellularLocation>
</comment>
<dbReference type="CDD" id="cd07984">
    <property type="entry name" value="LPLAT_LABLAT-like"/>
    <property type="match status" value="1"/>
</dbReference>
<dbReference type="OrthoDB" id="9803456at2"/>
<gene>
    <name evidence="8" type="ordered locus">Arnit_2251</name>
</gene>
<dbReference type="PANTHER" id="PTHR30606">
    <property type="entry name" value="LIPID A BIOSYNTHESIS LAUROYL ACYLTRANSFERASE"/>
    <property type="match status" value="1"/>
</dbReference>
<evidence type="ECO:0000256" key="6">
    <source>
        <dbReference type="ARBA" id="ARBA00023315"/>
    </source>
</evidence>
<dbReference type="PIRSF" id="PIRSF026649">
    <property type="entry name" value="MsbB"/>
    <property type="match status" value="1"/>
</dbReference>
<dbReference type="RefSeq" id="WP_013136047.1">
    <property type="nucleotide sequence ID" value="NC_014166.1"/>
</dbReference>
<dbReference type="HOGENOM" id="CLU_049421_4_0_7"/>
<dbReference type="Pfam" id="PF03279">
    <property type="entry name" value="Lip_A_acyltrans"/>
    <property type="match status" value="1"/>
</dbReference>
<dbReference type="AlphaFoldDB" id="D5V0U0"/>
<keyword evidence="6 8" id="KW-0012">Acyltransferase</keyword>
<dbReference type="GO" id="GO:0016746">
    <property type="term" value="F:acyltransferase activity"/>
    <property type="evidence" value="ECO:0007669"/>
    <property type="project" value="UniProtKB-KW"/>
</dbReference>
<dbReference type="GO" id="GO:0005886">
    <property type="term" value="C:plasma membrane"/>
    <property type="evidence" value="ECO:0007669"/>
    <property type="project" value="UniProtKB-SubCell"/>
</dbReference>
<keyword evidence="7" id="KW-0812">Transmembrane</keyword>
<evidence type="ECO:0000256" key="7">
    <source>
        <dbReference type="SAM" id="Phobius"/>
    </source>
</evidence>
<dbReference type="NCBIfam" id="NF006270">
    <property type="entry name" value="PRK08419.1"/>
    <property type="match status" value="1"/>
</dbReference>